<feature type="region of interest" description="Disordered" evidence="1">
    <location>
        <begin position="45"/>
        <end position="126"/>
    </location>
</feature>
<dbReference type="EMBL" id="QGKW02001940">
    <property type="protein sequence ID" value="KAF2556777.1"/>
    <property type="molecule type" value="Genomic_DNA"/>
</dbReference>
<accession>A0A8S9HJ35</accession>
<evidence type="ECO:0000256" key="1">
    <source>
        <dbReference type="SAM" id="MobiDB-lite"/>
    </source>
</evidence>
<proteinExistence type="predicted"/>
<feature type="compositionally biased region" description="Low complexity" evidence="1">
    <location>
        <begin position="65"/>
        <end position="74"/>
    </location>
</feature>
<dbReference type="AlphaFoldDB" id="A0A8S9HJ35"/>
<gene>
    <name evidence="2" type="ORF">F2Q68_00017748</name>
</gene>
<organism evidence="2 3">
    <name type="scientific">Brassica cretica</name>
    <name type="common">Mustard</name>
    <dbReference type="NCBI Taxonomy" id="69181"/>
    <lineage>
        <taxon>Eukaryota</taxon>
        <taxon>Viridiplantae</taxon>
        <taxon>Streptophyta</taxon>
        <taxon>Embryophyta</taxon>
        <taxon>Tracheophyta</taxon>
        <taxon>Spermatophyta</taxon>
        <taxon>Magnoliopsida</taxon>
        <taxon>eudicotyledons</taxon>
        <taxon>Gunneridae</taxon>
        <taxon>Pentapetalae</taxon>
        <taxon>rosids</taxon>
        <taxon>malvids</taxon>
        <taxon>Brassicales</taxon>
        <taxon>Brassicaceae</taxon>
        <taxon>Brassiceae</taxon>
        <taxon>Brassica</taxon>
    </lineage>
</organism>
<feature type="compositionally biased region" description="Polar residues" evidence="1">
    <location>
        <begin position="108"/>
        <end position="118"/>
    </location>
</feature>
<comment type="caution">
    <text evidence="2">The sequence shown here is derived from an EMBL/GenBank/DDBJ whole genome shotgun (WGS) entry which is preliminary data.</text>
</comment>
<feature type="compositionally biased region" description="Polar residues" evidence="1">
    <location>
        <begin position="75"/>
        <end position="84"/>
    </location>
</feature>
<feature type="compositionally biased region" description="Basic and acidic residues" evidence="1">
    <location>
        <begin position="85"/>
        <end position="107"/>
    </location>
</feature>
<protein>
    <submittedName>
        <fullName evidence="2">Uncharacterized protein</fullName>
    </submittedName>
</protein>
<name>A0A8S9HJ35_BRACR</name>
<evidence type="ECO:0000313" key="3">
    <source>
        <dbReference type="Proteomes" id="UP000712281"/>
    </source>
</evidence>
<reference evidence="2" key="1">
    <citation type="submission" date="2019-12" db="EMBL/GenBank/DDBJ databases">
        <title>Genome sequencing and annotation of Brassica cretica.</title>
        <authorList>
            <person name="Studholme D.J."/>
            <person name="Sarris P.F."/>
        </authorList>
    </citation>
    <scope>NUCLEOTIDE SEQUENCE</scope>
    <source>
        <strain evidence="2">PFS-001/15</strain>
        <tissue evidence="2">Leaf</tissue>
    </source>
</reference>
<sequence>MTIDECSDDIWTWTPPRWLFQFVSPSVPRPPQVEMIDTTSLLSYLSDEQRNQSRPMMKPAMQTRPTSPSFFSSTHANKVTTGTQKQDKNGQEQQNRNRELASVKAKDTSNTSSANHNGKQICHLRG</sequence>
<dbReference type="Proteomes" id="UP000712281">
    <property type="component" value="Unassembled WGS sequence"/>
</dbReference>
<evidence type="ECO:0000313" key="2">
    <source>
        <dbReference type="EMBL" id="KAF2556777.1"/>
    </source>
</evidence>